<dbReference type="EMBL" id="UINC01038635">
    <property type="protein sequence ID" value="SVB35939.1"/>
    <property type="molecule type" value="Genomic_DNA"/>
</dbReference>
<name>A0A382DCP7_9ZZZZ</name>
<gene>
    <name evidence="1" type="ORF">METZ01_LOCUS188793</name>
</gene>
<feature type="non-terminal residue" evidence="1">
    <location>
        <position position="40"/>
    </location>
</feature>
<reference evidence="1" key="1">
    <citation type="submission" date="2018-05" db="EMBL/GenBank/DDBJ databases">
        <authorList>
            <person name="Lanie J.A."/>
            <person name="Ng W.-L."/>
            <person name="Kazmierczak K.M."/>
            <person name="Andrzejewski T.M."/>
            <person name="Davidsen T.M."/>
            <person name="Wayne K.J."/>
            <person name="Tettelin H."/>
            <person name="Glass J.I."/>
            <person name="Rusch D."/>
            <person name="Podicherti R."/>
            <person name="Tsui H.-C.T."/>
            <person name="Winkler M.E."/>
        </authorList>
    </citation>
    <scope>NUCLEOTIDE SEQUENCE</scope>
</reference>
<protein>
    <recommendedName>
        <fullName evidence="2">Inositol monophosphatase</fullName>
    </recommendedName>
</protein>
<proteinExistence type="predicted"/>
<dbReference type="AlphaFoldDB" id="A0A382DCP7"/>
<evidence type="ECO:0000313" key="1">
    <source>
        <dbReference type="EMBL" id="SVB35939.1"/>
    </source>
</evidence>
<sequence>MQIQPPIINIFEKAVRKAGRSVVRDFGEIENLQIQSKNVG</sequence>
<evidence type="ECO:0008006" key="2">
    <source>
        <dbReference type="Google" id="ProtNLM"/>
    </source>
</evidence>
<organism evidence="1">
    <name type="scientific">marine metagenome</name>
    <dbReference type="NCBI Taxonomy" id="408172"/>
    <lineage>
        <taxon>unclassified sequences</taxon>
        <taxon>metagenomes</taxon>
        <taxon>ecological metagenomes</taxon>
    </lineage>
</organism>
<accession>A0A382DCP7</accession>